<reference evidence="6 7" key="1">
    <citation type="journal article" date="2011" name="Stand. Genomic Sci.">
        <title>Complete genome sequence of Rhodospirillum rubrum type strain (S1).</title>
        <authorList>
            <person name="Munk A.C."/>
            <person name="Copeland A."/>
            <person name="Lucas S."/>
            <person name="Lapidus A."/>
            <person name="Del Rio T.G."/>
            <person name="Barry K."/>
            <person name="Detter J.C."/>
            <person name="Hammon N."/>
            <person name="Israni S."/>
            <person name="Pitluck S."/>
            <person name="Brettin T."/>
            <person name="Bruce D."/>
            <person name="Han C."/>
            <person name="Tapia R."/>
            <person name="Gilna P."/>
            <person name="Schmutz J."/>
            <person name="Larimer F."/>
            <person name="Land M."/>
            <person name="Kyrpides N.C."/>
            <person name="Mavromatis K."/>
            <person name="Richardson P."/>
            <person name="Rohde M."/>
            <person name="Goker M."/>
            <person name="Klenk H.P."/>
            <person name="Zhang Y."/>
            <person name="Roberts G.P."/>
            <person name="Reslewic S."/>
            <person name="Schwartz D.C."/>
        </authorList>
    </citation>
    <scope>NUCLEOTIDE SEQUENCE [LARGE SCALE GENOMIC DNA]</scope>
    <source>
        <strain evidence="7">ATCC 11170 / ATH 1.1.1 / DSM 467 / LMG 4362 / NCIMB 8255 / S1</strain>
    </source>
</reference>
<dbReference type="GO" id="GO:0030288">
    <property type="term" value="C:outer membrane-bounded periplasmic space"/>
    <property type="evidence" value="ECO:0007669"/>
    <property type="project" value="TreeGrafter"/>
</dbReference>
<dbReference type="eggNOG" id="COG4166">
    <property type="taxonomic scope" value="Bacteria"/>
</dbReference>
<dbReference type="AlphaFoldDB" id="Q2RPI4"/>
<dbReference type="HOGENOM" id="CLU_023171_0_0_5"/>
<dbReference type="CDD" id="cd08497">
    <property type="entry name" value="MbnE-like"/>
    <property type="match status" value="1"/>
</dbReference>
<keyword evidence="3 4" id="KW-0732">Signal</keyword>
<keyword evidence="7" id="KW-1185">Reference proteome</keyword>
<dbReference type="EnsemblBacteria" id="ABC23961">
    <property type="protein sequence ID" value="ABC23961"/>
    <property type="gene ID" value="Rru_A3166"/>
</dbReference>
<dbReference type="RefSeq" id="WP_011390914.1">
    <property type="nucleotide sequence ID" value="NC_007643.1"/>
</dbReference>
<evidence type="ECO:0000259" key="5">
    <source>
        <dbReference type="Pfam" id="PF00496"/>
    </source>
</evidence>
<dbReference type="InterPro" id="IPR030678">
    <property type="entry name" value="Peptide/Ni-bd"/>
</dbReference>
<dbReference type="SUPFAM" id="SSF53850">
    <property type="entry name" value="Periplasmic binding protein-like II"/>
    <property type="match status" value="1"/>
</dbReference>
<gene>
    <name evidence="6" type="ordered locus">Rru_A3166</name>
</gene>
<dbReference type="PATRIC" id="fig|269796.9.peg.3279"/>
<dbReference type="Gene3D" id="3.10.105.10">
    <property type="entry name" value="Dipeptide-binding Protein, Domain 3"/>
    <property type="match status" value="1"/>
</dbReference>
<protein>
    <submittedName>
        <fullName evidence="6">Extracellular solute-binding protein, family 5</fullName>
    </submittedName>
</protein>
<dbReference type="GO" id="GO:0015833">
    <property type="term" value="P:peptide transport"/>
    <property type="evidence" value="ECO:0007669"/>
    <property type="project" value="TreeGrafter"/>
</dbReference>
<dbReference type="PIRSF" id="PIRSF002741">
    <property type="entry name" value="MppA"/>
    <property type="match status" value="1"/>
</dbReference>
<organism evidence="6 7">
    <name type="scientific">Rhodospirillum rubrum (strain ATCC 11170 / ATH 1.1.1 / DSM 467 / LMG 4362 / NCIMB 8255 / S1)</name>
    <dbReference type="NCBI Taxonomy" id="269796"/>
    <lineage>
        <taxon>Bacteria</taxon>
        <taxon>Pseudomonadati</taxon>
        <taxon>Pseudomonadota</taxon>
        <taxon>Alphaproteobacteria</taxon>
        <taxon>Rhodospirillales</taxon>
        <taxon>Rhodospirillaceae</taxon>
        <taxon>Rhodospirillum</taxon>
    </lineage>
</organism>
<dbReference type="GO" id="GO:0043190">
    <property type="term" value="C:ATP-binding cassette (ABC) transporter complex"/>
    <property type="evidence" value="ECO:0007669"/>
    <property type="project" value="InterPro"/>
</dbReference>
<dbReference type="Gene3D" id="3.40.190.10">
    <property type="entry name" value="Periplasmic binding protein-like II"/>
    <property type="match status" value="1"/>
</dbReference>
<evidence type="ECO:0000256" key="2">
    <source>
        <dbReference type="ARBA" id="ARBA00005695"/>
    </source>
</evidence>
<dbReference type="PANTHER" id="PTHR30290:SF64">
    <property type="entry name" value="ABC TRANSPORTER PERIPLASMIC BINDING PROTEIN"/>
    <property type="match status" value="1"/>
</dbReference>
<dbReference type="KEGG" id="rru:Rru_A3166"/>
<dbReference type="Proteomes" id="UP000001929">
    <property type="component" value="Chromosome"/>
</dbReference>
<dbReference type="InterPro" id="IPR039424">
    <property type="entry name" value="SBP_5"/>
</dbReference>
<dbReference type="PANTHER" id="PTHR30290">
    <property type="entry name" value="PERIPLASMIC BINDING COMPONENT OF ABC TRANSPORTER"/>
    <property type="match status" value="1"/>
</dbReference>
<accession>Q2RPI4</accession>
<feature type="signal peptide" evidence="4">
    <location>
        <begin position="1"/>
        <end position="24"/>
    </location>
</feature>
<comment type="subcellular location">
    <subcellularLocation>
        <location evidence="1">Periplasm</location>
    </subcellularLocation>
</comment>
<proteinExistence type="inferred from homology"/>
<evidence type="ECO:0000313" key="6">
    <source>
        <dbReference type="EMBL" id="ABC23961.1"/>
    </source>
</evidence>
<evidence type="ECO:0000313" key="7">
    <source>
        <dbReference type="Proteomes" id="UP000001929"/>
    </source>
</evidence>
<dbReference type="InterPro" id="IPR000914">
    <property type="entry name" value="SBP_5_dom"/>
</dbReference>
<dbReference type="STRING" id="269796.Rru_A3166"/>
<sequence length="615" mass="68570">MRPIAAVTLAALLALPLPLATVQAAETASSGPMHALSLYGDIKYPADFTHFDYVNPEAPKGGAIRLSAFGTFDTLNPYTVKGTAAFGIGLTQTTLTVPSADEPSTEYGLVAQTMELAADRSWLIFTLRPEARWSDGQPITAEDVAFSFQILKDKGQPLYNSYYSNVTGVEVLDAKRVKFTFSPGENRELPSIVGQLPVLPKHYWATRDFAETTLDQPVSAGPYRIASFEPGRQITYERVKDYWAEALPVSKGMNNFDRIRYDYYRDVTVTLEGFKAGAFDFNSEHSAKNWATEYKFPAVSEGHVITEKVPVKGPDREQGFIFNMRRAQFQDPRVREALAYGFDFEWTNQTLFYGQYTRTRSFFENSELAAVGLPGPEELKILEPLRAQIPPRVFTEEYQPPVTDEAKGGLRANLKKALDLMKEAGWTVNAAGKMVNAAGQPFTFEILLRQADVERMVLPMVKNFERLGITATVRTVDTPQFISRVQSFDFDMVSAVWAQSNSPGNEQRDLWSSTAADIPGTSNLAGLKSPAVDSLIESVIAAPTRADLIARTRALDRVLQWSFPWIPHYYGAFERIAYWNVFGRPAVTPNRGVVFQAWWFDAEKAAKVVGRKGGF</sequence>
<dbReference type="PhylomeDB" id="Q2RPI4"/>
<feature type="chain" id="PRO_5004214753" evidence="4">
    <location>
        <begin position="25"/>
        <end position="615"/>
    </location>
</feature>
<evidence type="ECO:0000256" key="1">
    <source>
        <dbReference type="ARBA" id="ARBA00004418"/>
    </source>
</evidence>
<dbReference type="EMBL" id="CP000230">
    <property type="protein sequence ID" value="ABC23961.1"/>
    <property type="molecule type" value="Genomic_DNA"/>
</dbReference>
<dbReference type="GO" id="GO:1904680">
    <property type="term" value="F:peptide transmembrane transporter activity"/>
    <property type="evidence" value="ECO:0007669"/>
    <property type="project" value="TreeGrafter"/>
</dbReference>
<comment type="similarity">
    <text evidence="2">Belongs to the bacterial solute-binding protein 5 family.</text>
</comment>
<evidence type="ECO:0000256" key="4">
    <source>
        <dbReference type="SAM" id="SignalP"/>
    </source>
</evidence>
<dbReference type="Pfam" id="PF00496">
    <property type="entry name" value="SBP_bac_5"/>
    <property type="match status" value="1"/>
</dbReference>
<dbReference type="GO" id="GO:0042884">
    <property type="term" value="P:microcin transport"/>
    <property type="evidence" value="ECO:0007669"/>
    <property type="project" value="TreeGrafter"/>
</dbReference>
<feature type="domain" description="Solute-binding protein family 5" evidence="5">
    <location>
        <begin position="109"/>
        <end position="515"/>
    </location>
</feature>
<name>Q2RPI4_RHORT</name>
<evidence type="ECO:0000256" key="3">
    <source>
        <dbReference type="ARBA" id="ARBA00022729"/>
    </source>
</evidence>